<gene>
    <name evidence="7" type="ORF">QP939_35300</name>
</gene>
<keyword evidence="4" id="KW-0274">FAD</keyword>
<dbReference type="InterPro" id="IPR016166">
    <property type="entry name" value="FAD-bd_PCMH"/>
</dbReference>
<comment type="cofactor">
    <cofactor evidence="1">
        <name>FAD</name>
        <dbReference type="ChEBI" id="CHEBI:57692"/>
    </cofactor>
</comment>
<dbReference type="InterPro" id="IPR016169">
    <property type="entry name" value="FAD-bd_PCMH_sub2"/>
</dbReference>
<dbReference type="SUPFAM" id="SSF56176">
    <property type="entry name" value="FAD-binding/transporter-associated domain-like"/>
    <property type="match status" value="1"/>
</dbReference>
<dbReference type="InterPro" id="IPR036318">
    <property type="entry name" value="FAD-bd_PCMH-like_sf"/>
</dbReference>
<protein>
    <submittedName>
        <fullName evidence="7">FAD-binding oxidoreductase</fullName>
    </submittedName>
</protein>
<evidence type="ECO:0000259" key="6">
    <source>
        <dbReference type="PROSITE" id="PS51387"/>
    </source>
</evidence>
<dbReference type="Pfam" id="PF08031">
    <property type="entry name" value="BBE"/>
    <property type="match status" value="1"/>
</dbReference>
<keyword evidence="3" id="KW-0285">Flavoprotein</keyword>
<name>A0ABY8XES5_9PSEU</name>
<dbReference type="Gene3D" id="3.30.465.10">
    <property type="match status" value="1"/>
</dbReference>
<dbReference type="Gene3D" id="3.40.462.20">
    <property type="match status" value="1"/>
</dbReference>
<comment type="similarity">
    <text evidence="2">Belongs to the oxygen-dependent FAD-linked oxidoreductase family.</text>
</comment>
<dbReference type="Pfam" id="PF01565">
    <property type="entry name" value="FAD_binding_4"/>
    <property type="match status" value="1"/>
</dbReference>
<dbReference type="InterPro" id="IPR016167">
    <property type="entry name" value="FAD-bd_PCMH_sub1"/>
</dbReference>
<dbReference type="InterPro" id="IPR006094">
    <property type="entry name" value="Oxid_FAD_bind_N"/>
</dbReference>
<dbReference type="EMBL" id="CP127173">
    <property type="protein sequence ID" value="WIV54106.1"/>
    <property type="molecule type" value="Genomic_DNA"/>
</dbReference>
<feature type="domain" description="FAD-binding PCMH-type" evidence="6">
    <location>
        <begin position="30"/>
        <end position="199"/>
    </location>
</feature>
<dbReference type="PANTHER" id="PTHR42973">
    <property type="entry name" value="BINDING OXIDOREDUCTASE, PUTATIVE (AFU_ORTHOLOGUE AFUA_1G17690)-RELATED"/>
    <property type="match status" value="1"/>
</dbReference>
<keyword evidence="5" id="KW-0560">Oxidoreductase</keyword>
<evidence type="ECO:0000313" key="7">
    <source>
        <dbReference type="EMBL" id="WIV54106.1"/>
    </source>
</evidence>
<evidence type="ECO:0000256" key="5">
    <source>
        <dbReference type="ARBA" id="ARBA00023002"/>
    </source>
</evidence>
<dbReference type="PROSITE" id="PS51387">
    <property type="entry name" value="FAD_PCMH"/>
    <property type="match status" value="1"/>
</dbReference>
<evidence type="ECO:0000256" key="4">
    <source>
        <dbReference type="ARBA" id="ARBA00022827"/>
    </source>
</evidence>
<dbReference type="PANTHER" id="PTHR42973:SF39">
    <property type="entry name" value="FAD-BINDING PCMH-TYPE DOMAIN-CONTAINING PROTEIN"/>
    <property type="match status" value="1"/>
</dbReference>
<sequence length="452" mass="48053">MTPTDTVRCGVFRPGEPGYAEECFSFNPNHPLEPAVVVAAETADDVAQAVRFARARSMPVAVNATSHHVVHPAREAVLVTTSRLGEVTVDVERRTARVGAGVRWQQVLDEAGKAGLAPIAGSAPAVGVVGYTLGGGLSPVLGRSLGYAADHVRRIELVTADGEQRVATPEDEPDLFWALRGGLGNFGVVTAMEFDLFPHARFHGGGLYFPGADAAAVLHAWREWAPTLPEDATTSVMLQRLPPLPALPEPLRGAFVVHLRFAFLGTPEEGERLLAPMRAAAPVVLDLVGDKPFPAIGEIHLDPTDPIPHHSGAVSLAEFGPDVVGKLLELAGPGVDCPLLGLEVRALGGALDREPSVPNAVPSRGVPFLVFGLAVGGPESRDELAGHLAHVSAELRPWALPRRLPTFLLGDDVAEDRVRAAYGAQYERLAAVKKRYDPENVFRFTHNIPPAA</sequence>
<proteinExistence type="inferred from homology"/>
<evidence type="ECO:0000256" key="1">
    <source>
        <dbReference type="ARBA" id="ARBA00001974"/>
    </source>
</evidence>
<dbReference type="Gene3D" id="3.30.43.10">
    <property type="entry name" value="Uridine Diphospho-n-acetylenolpyruvylglucosamine Reductase, domain 2"/>
    <property type="match status" value="1"/>
</dbReference>
<dbReference type="InterPro" id="IPR012951">
    <property type="entry name" value="BBE"/>
</dbReference>
<evidence type="ECO:0000313" key="8">
    <source>
        <dbReference type="Proteomes" id="UP001227101"/>
    </source>
</evidence>
<reference evidence="7 8" key="1">
    <citation type="submission" date="2023-06" db="EMBL/GenBank/DDBJ databases">
        <authorList>
            <person name="Oyuntsetseg B."/>
            <person name="Kim S.B."/>
        </authorList>
    </citation>
    <scope>NUCLEOTIDE SEQUENCE [LARGE SCALE GENOMIC DNA]</scope>
    <source>
        <strain evidence="7 8">2-2</strain>
    </source>
</reference>
<accession>A0ABY8XES5</accession>
<organism evidence="7 8">
    <name type="scientific">Amycolatopsis nalaikhensis</name>
    <dbReference type="NCBI Taxonomy" id="715472"/>
    <lineage>
        <taxon>Bacteria</taxon>
        <taxon>Bacillati</taxon>
        <taxon>Actinomycetota</taxon>
        <taxon>Actinomycetes</taxon>
        <taxon>Pseudonocardiales</taxon>
        <taxon>Pseudonocardiaceae</taxon>
        <taxon>Amycolatopsis</taxon>
    </lineage>
</organism>
<evidence type="ECO:0000256" key="2">
    <source>
        <dbReference type="ARBA" id="ARBA00005466"/>
    </source>
</evidence>
<evidence type="ECO:0000256" key="3">
    <source>
        <dbReference type="ARBA" id="ARBA00022630"/>
    </source>
</evidence>
<keyword evidence="8" id="KW-1185">Reference proteome</keyword>
<dbReference type="Proteomes" id="UP001227101">
    <property type="component" value="Chromosome"/>
</dbReference>
<dbReference type="InterPro" id="IPR050416">
    <property type="entry name" value="FAD-linked_Oxidoreductase"/>
</dbReference>
<dbReference type="RefSeq" id="WP_285450669.1">
    <property type="nucleotide sequence ID" value="NZ_CP127173.1"/>
</dbReference>